<proteinExistence type="predicted"/>
<organism evidence="2">
    <name type="scientific">Spirodela intermedia</name>
    <name type="common">Intermediate duckweed</name>
    <dbReference type="NCBI Taxonomy" id="51605"/>
    <lineage>
        <taxon>Eukaryota</taxon>
        <taxon>Viridiplantae</taxon>
        <taxon>Streptophyta</taxon>
        <taxon>Embryophyta</taxon>
        <taxon>Tracheophyta</taxon>
        <taxon>Spermatophyta</taxon>
        <taxon>Magnoliopsida</taxon>
        <taxon>Liliopsida</taxon>
        <taxon>Araceae</taxon>
        <taxon>Lemnoideae</taxon>
        <taxon>Spirodela</taxon>
    </lineage>
</organism>
<dbReference type="AlphaFoldDB" id="A0A7I8J8K4"/>
<dbReference type="EMBL" id="LR743596">
    <property type="protein sequence ID" value="CAA2627129.1"/>
    <property type="molecule type" value="Genomic_DNA"/>
</dbReference>
<keyword evidence="3" id="KW-1185">Reference proteome</keyword>
<gene>
    <name evidence="2" type="ORF">SI7747_09012808</name>
</gene>
<evidence type="ECO:0000256" key="1">
    <source>
        <dbReference type="SAM" id="SignalP"/>
    </source>
</evidence>
<feature type="signal peptide" evidence="1">
    <location>
        <begin position="1"/>
        <end position="23"/>
    </location>
</feature>
<evidence type="ECO:0000313" key="2">
    <source>
        <dbReference type="EMBL" id="CAA2627129.1"/>
    </source>
</evidence>
<evidence type="ECO:0000313" key="3">
    <source>
        <dbReference type="Proteomes" id="UP001189122"/>
    </source>
</evidence>
<reference evidence="2 3" key="1">
    <citation type="submission" date="2019-12" db="EMBL/GenBank/DDBJ databases">
        <authorList>
            <person name="Scholz U."/>
            <person name="Mascher M."/>
            <person name="Fiebig A."/>
        </authorList>
    </citation>
    <scope>NUCLEOTIDE SEQUENCE</scope>
</reference>
<protein>
    <submittedName>
        <fullName evidence="2">Uncharacterized protein</fullName>
    </submittedName>
</protein>
<name>A0A7I8J8K4_SPIIN</name>
<accession>A0A7I8J8K4</accession>
<feature type="chain" id="PRO_5029726696" evidence="1">
    <location>
        <begin position="24"/>
        <end position="53"/>
    </location>
</feature>
<keyword evidence="1" id="KW-0732">Signal</keyword>
<dbReference type="Proteomes" id="UP001189122">
    <property type="component" value="Unassembled WGS sequence"/>
</dbReference>
<dbReference type="EMBL" id="CACRZD030000009">
    <property type="protein sequence ID" value="CAA6666419.1"/>
    <property type="molecule type" value="Genomic_DNA"/>
</dbReference>
<sequence length="53" mass="6189">MIQIVAVFIVFFLLTRQKSIVSAVPEDLLMVLDAKKTAKENWEILRQWNLDVD</sequence>